<dbReference type="EMBL" id="BDRX01000007">
    <property type="protein sequence ID" value="GBF88920.1"/>
    <property type="molecule type" value="Genomic_DNA"/>
</dbReference>
<evidence type="ECO:0000313" key="2">
    <source>
        <dbReference type="EMBL" id="GBF88920.1"/>
    </source>
</evidence>
<reference evidence="2 3" key="1">
    <citation type="journal article" date="2018" name="Sci. Rep.">
        <title>Raphidocelis subcapitata (=Pseudokirchneriella subcapitata) provides an insight into genome evolution and environmental adaptations in the Sphaeropleales.</title>
        <authorList>
            <person name="Suzuki S."/>
            <person name="Yamaguchi H."/>
            <person name="Nakajima N."/>
            <person name="Kawachi M."/>
        </authorList>
    </citation>
    <scope>NUCLEOTIDE SEQUENCE [LARGE SCALE GENOMIC DNA]</scope>
    <source>
        <strain evidence="2 3">NIES-35</strain>
    </source>
</reference>
<gene>
    <name evidence="2" type="ORF">Rsub_01419</name>
</gene>
<dbReference type="STRING" id="307507.A0A2V0NTM8"/>
<sequence>MARVWRTLLAAAALAAALAAPAAAQPTKLPFGRIDCLRPALALVDAFPLNTGSHQITRLPSVATKAATASIEGGAAPQSAEEASFFDDDASPLTVTPPYWMKPRDDGKVNPAPKKFDRVAKAESLKAAERVTTEVASMAAAQRSDFSTLARAAAAGQSVTPQMVVAPSTVTVGDLFSITYYGTWKVVTNLVSSEVYVLYQCGSPNPVTAGVSVPAGAKVFEIPLRSAAAPDTMALAFLSNMKLQDRVVAAPSFCADSCGQYLSVSCGYKADPDWATGKLPAELRAASDAIFNAFPDPSDPLAITISAPATDPIIRPQWLKFVGAFYNRDGLGSANADTQARNYDRKRSKTAVITANLYKPRVLWMSSMDTYPAWGYPEQGKQFVISAAKYKRTYIENAGGVMLTGHQLLNSFPSVAAKELYSVDGPYMEVAINPMRDPATARQALLSMLRQADIIIDETYFVRPVNAPDLGSLLTRYDLNWNDVSNLNAYKYRNVYTPGKLLSRDKLGTDWYEGATVETDRVLDDFILAITPQAADPALNFKWLHRLDDGPGAIVSINPRSCAAIKTCTNRRPSSTCPNVFWSCADGTMVYGYRNYHCKPDTCVEVACWCCAANIPAECRQTCSTANKSNCPR</sequence>
<protein>
    <submittedName>
        <fullName evidence="2">Uncharacterized protein</fullName>
    </submittedName>
</protein>
<comment type="caution">
    <text evidence="2">The sequence shown here is derived from an EMBL/GenBank/DDBJ whole genome shotgun (WGS) entry which is preliminary data.</text>
</comment>
<name>A0A2V0NTM8_9CHLO</name>
<dbReference type="InParanoid" id="A0A2V0NTM8"/>
<dbReference type="Proteomes" id="UP000247498">
    <property type="component" value="Unassembled WGS sequence"/>
</dbReference>
<accession>A0A2V0NTM8</accession>
<evidence type="ECO:0000256" key="1">
    <source>
        <dbReference type="SAM" id="SignalP"/>
    </source>
</evidence>
<dbReference type="PANTHER" id="PTHR38360:SF1">
    <property type="entry name" value="F12P19.7"/>
    <property type="match status" value="1"/>
</dbReference>
<evidence type="ECO:0000313" key="3">
    <source>
        <dbReference type="Proteomes" id="UP000247498"/>
    </source>
</evidence>
<keyword evidence="1" id="KW-0732">Signal</keyword>
<feature type="signal peptide" evidence="1">
    <location>
        <begin position="1"/>
        <end position="24"/>
    </location>
</feature>
<dbReference type="FunCoup" id="A0A2V0NTM8">
    <property type="interactions" value="2"/>
</dbReference>
<keyword evidence="3" id="KW-1185">Reference proteome</keyword>
<proteinExistence type="predicted"/>
<dbReference type="AlphaFoldDB" id="A0A2V0NTM8"/>
<dbReference type="PANTHER" id="PTHR38360">
    <property type="entry name" value="OS03G0120000 PROTEIN"/>
    <property type="match status" value="1"/>
</dbReference>
<dbReference type="OrthoDB" id="409848at2759"/>
<organism evidence="2 3">
    <name type="scientific">Raphidocelis subcapitata</name>
    <dbReference type="NCBI Taxonomy" id="307507"/>
    <lineage>
        <taxon>Eukaryota</taxon>
        <taxon>Viridiplantae</taxon>
        <taxon>Chlorophyta</taxon>
        <taxon>core chlorophytes</taxon>
        <taxon>Chlorophyceae</taxon>
        <taxon>CS clade</taxon>
        <taxon>Sphaeropleales</taxon>
        <taxon>Selenastraceae</taxon>
        <taxon>Raphidocelis</taxon>
    </lineage>
</organism>
<feature type="chain" id="PRO_5015941048" evidence="1">
    <location>
        <begin position="25"/>
        <end position="633"/>
    </location>
</feature>